<dbReference type="CDD" id="cd02933">
    <property type="entry name" value="OYE_like_FMN"/>
    <property type="match status" value="1"/>
</dbReference>
<dbReference type="Pfam" id="PF00724">
    <property type="entry name" value="Oxidored_FMN"/>
    <property type="match status" value="1"/>
</dbReference>
<dbReference type="PANTHER" id="PTHR22893">
    <property type="entry name" value="NADH OXIDOREDUCTASE-RELATED"/>
    <property type="match status" value="1"/>
</dbReference>
<reference evidence="2 3" key="1">
    <citation type="journal article" date="2012" name="BMC Genomics">
        <title>Comparative genomics of the white-rot fungi, Phanerochaete carnosa and P. chrysosporium, to elucidate the genetic basis of the distinct wood types they colonize.</title>
        <authorList>
            <person name="Suzuki H."/>
            <person name="MacDonald J."/>
            <person name="Syed K."/>
            <person name="Salamov A."/>
            <person name="Hori C."/>
            <person name="Aerts A."/>
            <person name="Henrissat B."/>
            <person name="Wiebenga A."/>
            <person name="vanKuyk P.A."/>
            <person name="Barry K."/>
            <person name="Lindquist E."/>
            <person name="LaButti K."/>
            <person name="Lapidus A."/>
            <person name="Lucas S."/>
            <person name="Coutinho P."/>
            <person name="Gong Y."/>
            <person name="Samejima M."/>
            <person name="Mahadevan R."/>
            <person name="Abou-Zaid M."/>
            <person name="de Vries R.P."/>
            <person name="Igarashi K."/>
            <person name="Yadav J.S."/>
            <person name="Grigoriev I.V."/>
            <person name="Master E.R."/>
        </authorList>
    </citation>
    <scope>NUCLEOTIDE SEQUENCE [LARGE SCALE GENOMIC DNA]</scope>
    <source>
        <strain evidence="2 3">HHB-10118-sp</strain>
    </source>
</reference>
<name>K5UH68_PHACS</name>
<protein>
    <recommendedName>
        <fullName evidence="1">NADH:flavin oxidoreductase/NADH oxidase N-terminal domain-containing protein</fullName>
    </recommendedName>
</protein>
<gene>
    <name evidence="2" type="ORF">PHACADRAFT_214649</name>
</gene>
<dbReference type="GO" id="GO:0010181">
    <property type="term" value="F:FMN binding"/>
    <property type="evidence" value="ECO:0007669"/>
    <property type="project" value="InterPro"/>
</dbReference>
<dbReference type="InParanoid" id="K5UH68"/>
<dbReference type="AlphaFoldDB" id="K5UH68"/>
<sequence>MPPDTSSQNTSLSAMSQPKLFTPIMVGDAILQHRVVMAPLTRFRATKAHVPTPLMAEYYAQRASTPGTLIVSEATFIAPQAGGYRHVPGIWNDEQVTGWKRVTDAIHAQGSYIYLQLWALGRAADPDLLQEEGGYPYVSASDVQLSGKPFPPRPLTKEEIKEYIELYGAAAKNAVRAGFDGVELHGANGYLIDQFIQDVTNTRTDEYGGSVENRARFALDALDTVIKAIGESKVGIRLSPWGRSNGMRMEDPKPGFSHLVSEMARQWPSLAYIHVVEPRVEGSSDREVQEGESNDSLREIWGERPFISAGGYNRELAFKVAETKGDLIAAGRLFISNPDLPVRWQKDIPVDKGDRSTYYNVESPQGYTDYPFADGSVAPERFKKLPN</sequence>
<proteinExistence type="predicted"/>
<dbReference type="EMBL" id="JH930720">
    <property type="protein sequence ID" value="EKM48806.1"/>
    <property type="molecule type" value="Genomic_DNA"/>
</dbReference>
<keyword evidence="3" id="KW-1185">Reference proteome</keyword>
<evidence type="ECO:0000313" key="3">
    <source>
        <dbReference type="Proteomes" id="UP000008370"/>
    </source>
</evidence>
<dbReference type="Proteomes" id="UP000008370">
    <property type="component" value="Unassembled WGS sequence"/>
</dbReference>
<dbReference type="HOGENOM" id="CLU_012153_0_0_1"/>
<dbReference type="PANTHER" id="PTHR22893:SF91">
    <property type="entry name" value="NADPH DEHYDROGENASE 2-RELATED"/>
    <property type="match status" value="1"/>
</dbReference>
<dbReference type="SUPFAM" id="SSF51395">
    <property type="entry name" value="FMN-linked oxidoreductases"/>
    <property type="match status" value="1"/>
</dbReference>
<evidence type="ECO:0000313" key="2">
    <source>
        <dbReference type="EMBL" id="EKM48806.1"/>
    </source>
</evidence>
<dbReference type="RefSeq" id="XP_007402643.1">
    <property type="nucleotide sequence ID" value="XM_007402581.1"/>
</dbReference>
<dbReference type="InterPro" id="IPR045247">
    <property type="entry name" value="Oye-like"/>
</dbReference>
<dbReference type="OrthoDB" id="276546at2759"/>
<dbReference type="FunFam" id="3.20.20.70:FF:000138">
    <property type="entry name" value="NADPH dehydrogenase 1"/>
    <property type="match status" value="1"/>
</dbReference>
<dbReference type="InterPro" id="IPR013785">
    <property type="entry name" value="Aldolase_TIM"/>
</dbReference>
<dbReference type="GeneID" id="18913560"/>
<feature type="domain" description="NADH:flavin oxidoreductase/NADH oxidase N-terminal" evidence="1">
    <location>
        <begin position="19"/>
        <end position="349"/>
    </location>
</feature>
<evidence type="ECO:0000259" key="1">
    <source>
        <dbReference type="Pfam" id="PF00724"/>
    </source>
</evidence>
<dbReference type="GO" id="GO:0003959">
    <property type="term" value="F:NADPH dehydrogenase activity"/>
    <property type="evidence" value="ECO:0007669"/>
    <property type="project" value="TreeGrafter"/>
</dbReference>
<dbReference type="Gene3D" id="3.20.20.70">
    <property type="entry name" value="Aldolase class I"/>
    <property type="match status" value="1"/>
</dbReference>
<dbReference type="KEGG" id="pco:PHACADRAFT_214649"/>
<organism evidence="2 3">
    <name type="scientific">Phanerochaete carnosa (strain HHB-10118-sp)</name>
    <name type="common">White-rot fungus</name>
    <name type="synonym">Peniophora carnosa</name>
    <dbReference type="NCBI Taxonomy" id="650164"/>
    <lineage>
        <taxon>Eukaryota</taxon>
        <taxon>Fungi</taxon>
        <taxon>Dikarya</taxon>
        <taxon>Basidiomycota</taxon>
        <taxon>Agaricomycotina</taxon>
        <taxon>Agaricomycetes</taxon>
        <taxon>Polyporales</taxon>
        <taxon>Phanerochaetaceae</taxon>
        <taxon>Phanerochaete</taxon>
    </lineage>
</organism>
<dbReference type="InterPro" id="IPR001155">
    <property type="entry name" value="OxRdtase_FMN_N"/>
</dbReference>
<dbReference type="FunCoup" id="K5UH68">
    <property type="interactions" value="237"/>
</dbReference>
<accession>K5UH68</accession>